<evidence type="ECO:0000256" key="5">
    <source>
        <dbReference type="ARBA" id="ARBA00023136"/>
    </source>
</evidence>
<dbReference type="GO" id="GO:0022857">
    <property type="term" value="F:transmembrane transporter activity"/>
    <property type="evidence" value="ECO:0007669"/>
    <property type="project" value="InterPro"/>
</dbReference>
<comment type="caution">
    <text evidence="8">The sequence shown here is derived from an EMBL/GenBank/DDBJ whole genome shotgun (WGS) entry which is preliminary data.</text>
</comment>
<keyword evidence="3 6" id="KW-0812">Transmembrane</keyword>
<feature type="transmembrane region" description="Helical" evidence="6">
    <location>
        <begin position="48"/>
        <end position="67"/>
    </location>
</feature>
<dbReference type="PROSITE" id="PS50850">
    <property type="entry name" value="MFS"/>
    <property type="match status" value="1"/>
</dbReference>
<accession>A0A3S3SVW1</accession>
<dbReference type="PANTHER" id="PTHR43124">
    <property type="entry name" value="PURINE EFFLUX PUMP PBUE"/>
    <property type="match status" value="1"/>
</dbReference>
<dbReference type="Proteomes" id="UP000287687">
    <property type="component" value="Unassembled WGS sequence"/>
</dbReference>
<evidence type="ECO:0000313" key="9">
    <source>
        <dbReference type="Proteomes" id="UP000287687"/>
    </source>
</evidence>
<evidence type="ECO:0000256" key="2">
    <source>
        <dbReference type="ARBA" id="ARBA00022475"/>
    </source>
</evidence>
<dbReference type="Gene3D" id="1.20.1250.20">
    <property type="entry name" value="MFS general substrate transporter like domains"/>
    <property type="match status" value="1"/>
</dbReference>
<feature type="transmembrane region" description="Helical" evidence="6">
    <location>
        <begin position="138"/>
        <end position="159"/>
    </location>
</feature>
<feature type="domain" description="Major facilitator superfamily (MFS) profile" evidence="7">
    <location>
        <begin position="13"/>
        <end position="398"/>
    </location>
</feature>
<keyword evidence="9" id="KW-1185">Reference proteome</keyword>
<organism evidence="8 9">
    <name type="scientific">Neorhizobium lilium</name>
    <dbReference type="NCBI Taxonomy" id="2503024"/>
    <lineage>
        <taxon>Bacteria</taxon>
        <taxon>Pseudomonadati</taxon>
        <taxon>Pseudomonadota</taxon>
        <taxon>Alphaproteobacteria</taxon>
        <taxon>Hyphomicrobiales</taxon>
        <taxon>Rhizobiaceae</taxon>
        <taxon>Rhizobium/Agrobacterium group</taxon>
        <taxon>Neorhizobium</taxon>
    </lineage>
</organism>
<dbReference type="Pfam" id="PF07690">
    <property type="entry name" value="MFS_1"/>
    <property type="match status" value="1"/>
</dbReference>
<feature type="transmembrane region" description="Helical" evidence="6">
    <location>
        <begin position="74"/>
        <end position="98"/>
    </location>
</feature>
<keyword evidence="5 6" id="KW-0472">Membrane</keyword>
<dbReference type="InterPro" id="IPR020846">
    <property type="entry name" value="MFS_dom"/>
</dbReference>
<evidence type="ECO:0000256" key="1">
    <source>
        <dbReference type="ARBA" id="ARBA00004651"/>
    </source>
</evidence>
<protein>
    <submittedName>
        <fullName evidence="8">MFS transporter</fullName>
    </submittedName>
</protein>
<feature type="transmembrane region" description="Helical" evidence="6">
    <location>
        <begin position="104"/>
        <end position="126"/>
    </location>
</feature>
<evidence type="ECO:0000313" key="8">
    <source>
        <dbReference type="EMBL" id="RWX76010.1"/>
    </source>
</evidence>
<dbReference type="SUPFAM" id="SSF103473">
    <property type="entry name" value="MFS general substrate transporter"/>
    <property type="match status" value="1"/>
</dbReference>
<evidence type="ECO:0000256" key="4">
    <source>
        <dbReference type="ARBA" id="ARBA00022989"/>
    </source>
</evidence>
<feature type="transmembrane region" description="Helical" evidence="6">
    <location>
        <begin position="12"/>
        <end position="28"/>
    </location>
</feature>
<evidence type="ECO:0000256" key="6">
    <source>
        <dbReference type="SAM" id="Phobius"/>
    </source>
</evidence>
<dbReference type="InterPro" id="IPR011701">
    <property type="entry name" value="MFS"/>
</dbReference>
<proteinExistence type="predicted"/>
<sequence length="414" mass="43105">MPQTLPLRSARTIAVLAVTQIISWGTSFDMLGIMGRVIAPDLGLPNEVIFFGLTIMMLVSAFAGPSAGRLLKRYGAASVLACASLIFAAGLLLLAAAGGIATYALAWVVIGIGGALGLSAPAYTAVVEREGMNGKRVIAILMLFTGLSATVFWPALAALDHLFGWRMTFVICAALQVFVCLPLYLFGLPKPVESREQAQAAALDPVDLTPAERSRAFLYMAAATSISSFVSFGLAPSLLALLRQSGASPALALQLGSARGALGVTARFVDTVLGRRGNAILTSVIGTVLTLASFLLAALVPSTPTVLIVFMILYGFGTGVLAVARALLPLSLFSARDYGLQAARLSLPQNLANGVAPVVFTALLDRVGATAALCVGAVLSAISLACILMLLRLVRRADHRTTYSVTARNLTSAR</sequence>
<dbReference type="InterPro" id="IPR036259">
    <property type="entry name" value="MFS_trans_sf"/>
</dbReference>
<reference evidence="8 9" key="1">
    <citation type="submission" date="2019-01" db="EMBL/GenBank/DDBJ databases">
        <title>The draft genome of Rhizobium sp. 24NR.</title>
        <authorList>
            <person name="Liu L."/>
            <person name="Liang L."/>
            <person name="Shi S."/>
            <person name="Xu L."/>
            <person name="Wang X."/>
            <person name="Li L."/>
            <person name="Zhang X."/>
        </authorList>
    </citation>
    <scope>NUCLEOTIDE SEQUENCE [LARGE SCALE GENOMIC DNA]</scope>
    <source>
        <strain evidence="8 9">24NR</strain>
    </source>
</reference>
<feature type="transmembrane region" description="Helical" evidence="6">
    <location>
        <begin position="306"/>
        <end position="333"/>
    </location>
</feature>
<dbReference type="OrthoDB" id="7200137at2"/>
<comment type="subcellular location">
    <subcellularLocation>
        <location evidence="1">Cell membrane</location>
        <topology evidence="1">Multi-pass membrane protein</topology>
    </subcellularLocation>
</comment>
<dbReference type="AlphaFoldDB" id="A0A3S3SVW1"/>
<dbReference type="EMBL" id="SBIP01000004">
    <property type="protein sequence ID" value="RWX76010.1"/>
    <property type="molecule type" value="Genomic_DNA"/>
</dbReference>
<keyword evidence="4 6" id="KW-1133">Transmembrane helix</keyword>
<feature type="transmembrane region" description="Helical" evidence="6">
    <location>
        <begin position="165"/>
        <end position="186"/>
    </location>
</feature>
<evidence type="ECO:0000259" key="7">
    <source>
        <dbReference type="PROSITE" id="PS50850"/>
    </source>
</evidence>
<keyword evidence="2" id="KW-1003">Cell membrane</keyword>
<name>A0A3S3SVW1_9HYPH</name>
<feature type="transmembrane region" description="Helical" evidence="6">
    <location>
        <begin position="281"/>
        <end position="300"/>
    </location>
</feature>
<feature type="transmembrane region" description="Helical" evidence="6">
    <location>
        <begin position="217"/>
        <end position="239"/>
    </location>
</feature>
<dbReference type="RefSeq" id="WP_128444888.1">
    <property type="nucleotide sequence ID" value="NZ_SBIP01000004.1"/>
</dbReference>
<evidence type="ECO:0000256" key="3">
    <source>
        <dbReference type="ARBA" id="ARBA00022692"/>
    </source>
</evidence>
<gene>
    <name evidence="8" type="ORF">EPK99_20335</name>
</gene>
<dbReference type="PANTHER" id="PTHR43124:SF3">
    <property type="entry name" value="CHLORAMPHENICOL EFFLUX PUMP RV0191"/>
    <property type="match status" value="1"/>
</dbReference>
<feature type="transmembrane region" description="Helical" evidence="6">
    <location>
        <begin position="370"/>
        <end position="391"/>
    </location>
</feature>
<dbReference type="InterPro" id="IPR050189">
    <property type="entry name" value="MFS_Efflux_Transporters"/>
</dbReference>
<dbReference type="GO" id="GO:0005886">
    <property type="term" value="C:plasma membrane"/>
    <property type="evidence" value="ECO:0007669"/>
    <property type="project" value="UniProtKB-SubCell"/>
</dbReference>